<reference evidence="1 2" key="1">
    <citation type="journal article" date="2013" name="Curr. Biol.">
        <title>The Genome of the Foraminiferan Reticulomyxa filosa.</title>
        <authorList>
            <person name="Glockner G."/>
            <person name="Hulsmann N."/>
            <person name="Schleicher M."/>
            <person name="Noegel A.A."/>
            <person name="Eichinger L."/>
            <person name="Gallinger C."/>
            <person name="Pawlowski J."/>
            <person name="Sierra R."/>
            <person name="Euteneuer U."/>
            <person name="Pillet L."/>
            <person name="Moustafa A."/>
            <person name="Platzer M."/>
            <person name="Groth M."/>
            <person name="Szafranski K."/>
            <person name="Schliwa M."/>
        </authorList>
    </citation>
    <scope>NUCLEOTIDE SEQUENCE [LARGE SCALE GENOMIC DNA]</scope>
</reference>
<keyword evidence="2" id="KW-1185">Reference proteome</keyword>
<accession>X6M623</accession>
<evidence type="ECO:0000313" key="2">
    <source>
        <dbReference type="Proteomes" id="UP000023152"/>
    </source>
</evidence>
<protein>
    <submittedName>
        <fullName evidence="1">Uncharacterized protein</fullName>
    </submittedName>
</protein>
<name>X6M623_RETFI</name>
<feature type="non-terminal residue" evidence="1">
    <location>
        <position position="1"/>
    </location>
</feature>
<organism evidence="1 2">
    <name type="scientific">Reticulomyxa filosa</name>
    <dbReference type="NCBI Taxonomy" id="46433"/>
    <lineage>
        <taxon>Eukaryota</taxon>
        <taxon>Sar</taxon>
        <taxon>Rhizaria</taxon>
        <taxon>Retaria</taxon>
        <taxon>Foraminifera</taxon>
        <taxon>Monothalamids</taxon>
        <taxon>Reticulomyxidae</taxon>
        <taxon>Reticulomyxa</taxon>
    </lineage>
</organism>
<proteinExistence type="predicted"/>
<comment type="caution">
    <text evidence="1">The sequence shown here is derived from an EMBL/GenBank/DDBJ whole genome shotgun (WGS) entry which is preliminary data.</text>
</comment>
<dbReference type="EMBL" id="ASPP01024589">
    <property type="protein sequence ID" value="ETO08897.1"/>
    <property type="molecule type" value="Genomic_DNA"/>
</dbReference>
<sequence>CEINGLSTEVVRQTLEDQNSKTLQFQESGDQNSKSLAIKPCEGMKYSDFEKLKWNFAKHDLSINRECVFNGLSKYHITDLPKQNQDMTQNKIPNSKSIKQEGDGIFLEPGSFLVTMTEHGLKPIDAYDTTIKKSQREKKKK</sequence>
<dbReference type="Proteomes" id="UP000023152">
    <property type="component" value="Unassembled WGS sequence"/>
</dbReference>
<dbReference type="AlphaFoldDB" id="X6M623"/>
<gene>
    <name evidence="1" type="ORF">RFI_28491</name>
</gene>
<evidence type="ECO:0000313" key="1">
    <source>
        <dbReference type="EMBL" id="ETO08897.1"/>
    </source>
</evidence>